<accession>A0ABW3Z4F6</accession>
<comment type="caution">
    <text evidence="7">The sequence shown here is derived from an EMBL/GenBank/DDBJ whole genome shotgun (WGS) entry which is preliminary data.</text>
</comment>
<proteinExistence type="predicted"/>
<keyword evidence="8" id="KW-1185">Reference proteome</keyword>
<keyword evidence="3 6" id="KW-0812">Transmembrane</keyword>
<name>A0ABW3Z4F6_9HYPH</name>
<dbReference type="RefSeq" id="WP_378774258.1">
    <property type="nucleotide sequence ID" value="NZ_JBHTMX010000012.1"/>
</dbReference>
<feature type="transmembrane region" description="Helical" evidence="6">
    <location>
        <begin position="18"/>
        <end position="39"/>
    </location>
</feature>
<feature type="transmembrane region" description="Helical" evidence="6">
    <location>
        <begin position="319"/>
        <end position="338"/>
    </location>
</feature>
<evidence type="ECO:0000256" key="6">
    <source>
        <dbReference type="SAM" id="Phobius"/>
    </source>
</evidence>
<dbReference type="PANTHER" id="PTHR33529">
    <property type="entry name" value="SLR0882 PROTEIN-RELATED"/>
    <property type="match status" value="1"/>
</dbReference>
<dbReference type="InterPro" id="IPR005495">
    <property type="entry name" value="LptG/LptF_permease"/>
</dbReference>
<comment type="subcellular location">
    <subcellularLocation>
        <location evidence="1">Cell membrane</location>
        <topology evidence="1">Multi-pass membrane protein</topology>
    </subcellularLocation>
</comment>
<evidence type="ECO:0000313" key="8">
    <source>
        <dbReference type="Proteomes" id="UP001597171"/>
    </source>
</evidence>
<dbReference type="Proteomes" id="UP001597171">
    <property type="component" value="Unassembled WGS sequence"/>
</dbReference>
<feature type="transmembrane region" description="Helical" evidence="6">
    <location>
        <begin position="289"/>
        <end position="307"/>
    </location>
</feature>
<sequence length="411" mass="43990">MSTATRGSVARFGVLERYVLGLTLRPMLIALGVVLLGLLLERILRLVDVLAVAGAPVILVFALSANLVPHYLGFAVPAAFALGVFSAFSRMSQGAELESMLASGVSVWRLTRPLVALGVLLGLGTIAVTGYIDPHSRYSYREILNSSVAYAWRAHAPAEAFISVRDGLTVTADAVDATGRRLTGVFIEDRAGARETLTTAAEGTLELTPDGKRLQLRLHKGVVLRDTGPDGRPSSLRFTDLVFDKTFALEAPPFRPRGGNERELTLSELWSEMSDPASSTPYRRLSAEFHARLAGAAALAFLPFLIVPLSMTMRRQNRVANMAVAALSVLAFQNVLQLGETLAHKGAGPAALLCWGPLALLAALSALLFATSTDRPGDTAISRVIDGLAAVCARLVRPFTRLFRRRPVPAG</sequence>
<evidence type="ECO:0000313" key="7">
    <source>
        <dbReference type="EMBL" id="MFD1331058.1"/>
    </source>
</evidence>
<dbReference type="PANTHER" id="PTHR33529:SF6">
    <property type="entry name" value="YJGP_YJGQ FAMILY PERMEASE"/>
    <property type="match status" value="1"/>
</dbReference>
<gene>
    <name evidence="7" type="ORF">ACFQ4O_03510</name>
</gene>
<evidence type="ECO:0000256" key="4">
    <source>
        <dbReference type="ARBA" id="ARBA00022989"/>
    </source>
</evidence>
<feature type="transmembrane region" description="Helical" evidence="6">
    <location>
        <begin position="46"/>
        <end position="65"/>
    </location>
</feature>
<evidence type="ECO:0000256" key="3">
    <source>
        <dbReference type="ARBA" id="ARBA00022692"/>
    </source>
</evidence>
<feature type="transmembrane region" description="Helical" evidence="6">
    <location>
        <begin position="350"/>
        <end position="370"/>
    </location>
</feature>
<keyword evidence="2" id="KW-1003">Cell membrane</keyword>
<dbReference type="Pfam" id="PF03739">
    <property type="entry name" value="LptF_LptG"/>
    <property type="match status" value="1"/>
</dbReference>
<organism evidence="7 8">
    <name type="scientific">Methylopila musalis</name>
    <dbReference type="NCBI Taxonomy" id="1134781"/>
    <lineage>
        <taxon>Bacteria</taxon>
        <taxon>Pseudomonadati</taxon>
        <taxon>Pseudomonadota</taxon>
        <taxon>Alphaproteobacteria</taxon>
        <taxon>Hyphomicrobiales</taxon>
        <taxon>Methylopilaceae</taxon>
        <taxon>Methylopila</taxon>
    </lineage>
</organism>
<feature type="transmembrane region" description="Helical" evidence="6">
    <location>
        <begin position="71"/>
        <end position="89"/>
    </location>
</feature>
<protein>
    <submittedName>
        <fullName evidence="7">LptF/LptG family permease</fullName>
    </submittedName>
</protein>
<feature type="transmembrane region" description="Helical" evidence="6">
    <location>
        <begin position="110"/>
        <end position="132"/>
    </location>
</feature>
<evidence type="ECO:0000256" key="2">
    <source>
        <dbReference type="ARBA" id="ARBA00022475"/>
    </source>
</evidence>
<keyword evidence="5 6" id="KW-0472">Membrane</keyword>
<dbReference type="EMBL" id="JBHTMX010000012">
    <property type="protein sequence ID" value="MFD1331058.1"/>
    <property type="molecule type" value="Genomic_DNA"/>
</dbReference>
<evidence type="ECO:0000256" key="5">
    <source>
        <dbReference type="ARBA" id="ARBA00023136"/>
    </source>
</evidence>
<keyword evidence="4 6" id="KW-1133">Transmembrane helix</keyword>
<evidence type="ECO:0000256" key="1">
    <source>
        <dbReference type="ARBA" id="ARBA00004651"/>
    </source>
</evidence>
<reference evidence="8" key="1">
    <citation type="journal article" date="2019" name="Int. J. Syst. Evol. Microbiol.">
        <title>The Global Catalogue of Microorganisms (GCM) 10K type strain sequencing project: providing services to taxonomists for standard genome sequencing and annotation.</title>
        <authorList>
            <consortium name="The Broad Institute Genomics Platform"/>
            <consortium name="The Broad Institute Genome Sequencing Center for Infectious Disease"/>
            <person name="Wu L."/>
            <person name="Ma J."/>
        </authorList>
    </citation>
    <scope>NUCLEOTIDE SEQUENCE [LARGE SCALE GENOMIC DNA]</scope>
    <source>
        <strain evidence="8">CCUG 61696</strain>
    </source>
</reference>